<dbReference type="Pfam" id="PF02775">
    <property type="entry name" value="TPP_enzyme_C"/>
    <property type="match status" value="1"/>
</dbReference>
<dbReference type="CDD" id="cd07035">
    <property type="entry name" value="TPP_PYR_POX_like"/>
    <property type="match status" value="1"/>
</dbReference>
<gene>
    <name evidence="7" type="ORF">A3F19_02805</name>
</gene>
<evidence type="ECO:0000256" key="3">
    <source>
        <dbReference type="RuleBase" id="RU362132"/>
    </source>
</evidence>
<accession>A0A1F6WAM4</accession>
<evidence type="ECO:0000259" key="6">
    <source>
        <dbReference type="Pfam" id="PF02776"/>
    </source>
</evidence>
<dbReference type="GO" id="GO:0000287">
    <property type="term" value="F:magnesium ion binding"/>
    <property type="evidence" value="ECO:0007669"/>
    <property type="project" value="InterPro"/>
</dbReference>
<name>A0A1F6WAM4_9BACT</name>
<dbReference type="GO" id="GO:0003984">
    <property type="term" value="F:acetolactate synthase activity"/>
    <property type="evidence" value="ECO:0007669"/>
    <property type="project" value="TreeGrafter"/>
</dbReference>
<dbReference type="GO" id="GO:0050660">
    <property type="term" value="F:flavin adenine dinucleotide binding"/>
    <property type="evidence" value="ECO:0007669"/>
    <property type="project" value="TreeGrafter"/>
</dbReference>
<dbReference type="PANTHER" id="PTHR18968:SF142">
    <property type="entry name" value="ACETOLACTATE SYNTHASE"/>
    <property type="match status" value="1"/>
</dbReference>
<dbReference type="InterPro" id="IPR029061">
    <property type="entry name" value="THDP-binding"/>
</dbReference>
<dbReference type="Pfam" id="PF00205">
    <property type="entry name" value="TPP_enzyme_M"/>
    <property type="match status" value="1"/>
</dbReference>
<evidence type="ECO:0000259" key="5">
    <source>
        <dbReference type="Pfam" id="PF02775"/>
    </source>
</evidence>
<feature type="domain" description="Thiamine pyrophosphate enzyme N-terminal TPP-binding" evidence="6">
    <location>
        <begin position="1"/>
        <end position="106"/>
    </location>
</feature>
<dbReference type="Gene3D" id="3.40.50.1220">
    <property type="entry name" value="TPP-binding domain"/>
    <property type="match status" value="1"/>
</dbReference>
<dbReference type="InterPro" id="IPR012001">
    <property type="entry name" value="Thiamin_PyroP_enz_TPP-bd_dom"/>
</dbReference>
<evidence type="ECO:0000259" key="4">
    <source>
        <dbReference type="Pfam" id="PF00205"/>
    </source>
</evidence>
<dbReference type="GO" id="GO:0005948">
    <property type="term" value="C:acetolactate synthase complex"/>
    <property type="evidence" value="ECO:0007669"/>
    <property type="project" value="TreeGrafter"/>
</dbReference>
<dbReference type="InterPro" id="IPR012000">
    <property type="entry name" value="Thiamin_PyroP_enz_cen_dom"/>
</dbReference>
<dbReference type="GO" id="GO:0030976">
    <property type="term" value="F:thiamine pyrophosphate binding"/>
    <property type="evidence" value="ECO:0007669"/>
    <property type="project" value="InterPro"/>
</dbReference>
<dbReference type="InterPro" id="IPR045229">
    <property type="entry name" value="TPP_enz"/>
</dbReference>
<evidence type="ECO:0000313" key="8">
    <source>
        <dbReference type="Proteomes" id="UP000177052"/>
    </source>
</evidence>
<evidence type="ECO:0008006" key="9">
    <source>
        <dbReference type="Google" id="ProtNLM"/>
    </source>
</evidence>
<dbReference type="GO" id="GO:0009099">
    <property type="term" value="P:L-valine biosynthetic process"/>
    <property type="evidence" value="ECO:0007669"/>
    <property type="project" value="TreeGrafter"/>
</dbReference>
<reference evidence="7 8" key="1">
    <citation type="journal article" date="2016" name="Nat. Commun.">
        <title>Thousands of microbial genomes shed light on interconnected biogeochemical processes in an aquifer system.</title>
        <authorList>
            <person name="Anantharaman K."/>
            <person name="Brown C.T."/>
            <person name="Hug L.A."/>
            <person name="Sharon I."/>
            <person name="Castelle C.J."/>
            <person name="Probst A.J."/>
            <person name="Thomas B.C."/>
            <person name="Singh A."/>
            <person name="Wilkins M.J."/>
            <person name="Karaoz U."/>
            <person name="Brodie E.L."/>
            <person name="Williams K.H."/>
            <person name="Hubbard S.S."/>
            <person name="Banfield J.F."/>
        </authorList>
    </citation>
    <scope>NUCLEOTIDE SEQUENCE [LARGE SCALE GENOMIC DNA]</scope>
</reference>
<dbReference type="GO" id="GO:0009097">
    <property type="term" value="P:isoleucine biosynthetic process"/>
    <property type="evidence" value="ECO:0007669"/>
    <property type="project" value="TreeGrafter"/>
</dbReference>
<evidence type="ECO:0000256" key="2">
    <source>
        <dbReference type="ARBA" id="ARBA00023052"/>
    </source>
</evidence>
<dbReference type="Proteomes" id="UP000177052">
    <property type="component" value="Unassembled WGS sequence"/>
</dbReference>
<proteinExistence type="inferred from homology"/>
<dbReference type="SUPFAM" id="SSF52467">
    <property type="entry name" value="DHS-like NAD/FAD-binding domain"/>
    <property type="match status" value="1"/>
</dbReference>
<dbReference type="FunFam" id="3.40.50.970:FF:000007">
    <property type="entry name" value="Acetolactate synthase"/>
    <property type="match status" value="1"/>
</dbReference>
<comment type="similarity">
    <text evidence="1 3">Belongs to the TPP enzyme family.</text>
</comment>
<protein>
    <recommendedName>
        <fullName evidence="9">Acetolactate synthase</fullName>
    </recommendedName>
</protein>
<dbReference type="AlphaFoldDB" id="A0A1F6WAM4"/>
<evidence type="ECO:0000256" key="1">
    <source>
        <dbReference type="ARBA" id="ARBA00007812"/>
    </source>
</evidence>
<dbReference type="InterPro" id="IPR029035">
    <property type="entry name" value="DHS-like_NAD/FAD-binding_dom"/>
</dbReference>
<comment type="caution">
    <text evidence="7">The sequence shown here is derived from an EMBL/GenBank/DDBJ whole genome shotgun (WGS) entry which is preliminary data.</text>
</comment>
<dbReference type="SUPFAM" id="SSF52518">
    <property type="entry name" value="Thiamin diphosphate-binding fold (THDP-binding)"/>
    <property type="match status" value="2"/>
</dbReference>
<feature type="domain" description="Thiamine pyrophosphate enzyme TPP-binding" evidence="5">
    <location>
        <begin position="399"/>
        <end position="550"/>
    </location>
</feature>
<dbReference type="InterPro" id="IPR011766">
    <property type="entry name" value="TPP_enzyme_TPP-bd"/>
</dbReference>
<organism evidence="7 8">
    <name type="scientific">Candidatus Nomurabacteria bacterium RIFCSPHIGHO2_12_FULL_37_29</name>
    <dbReference type="NCBI Taxonomy" id="1801759"/>
    <lineage>
        <taxon>Bacteria</taxon>
        <taxon>Candidatus Nomuraibacteriota</taxon>
    </lineage>
</organism>
<dbReference type="PANTHER" id="PTHR18968">
    <property type="entry name" value="THIAMINE PYROPHOSPHATE ENZYMES"/>
    <property type="match status" value="1"/>
</dbReference>
<dbReference type="EMBL" id="MFUJ01000034">
    <property type="protein sequence ID" value="OGI78948.1"/>
    <property type="molecule type" value="Genomic_DNA"/>
</dbReference>
<keyword evidence="2 3" id="KW-0786">Thiamine pyrophosphate</keyword>
<evidence type="ECO:0000313" key="7">
    <source>
        <dbReference type="EMBL" id="OGI78948.1"/>
    </source>
</evidence>
<dbReference type="Pfam" id="PF02776">
    <property type="entry name" value="TPP_enzyme_N"/>
    <property type="match status" value="1"/>
</dbReference>
<dbReference type="Gene3D" id="3.40.50.970">
    <property type="match status" value="2"/>
</dbReference>
<sequence>MQLAQYVAKFLKEEGIKHVFAVSGGASLRLIHAIAETPGIDFVCPQHEQAGAMAADGYARVTGGLGAAMVTSGPGATNLLTGVCSAYYDSIPTIFITGQVATFRMKGNTGVRQIGFQETNTVDIFKSITKYVVLINDSLDIRYELEKACYLAKSGRPGPVLIDIPDNLQRKEIDPAKLKSFKVKSQNQKTSSKLNSQVKQSVRLIRPAKRPVIVLGWGIRLAKAEKEITEFINKSGFPVVPTWAVADLLPASHPSMVGTFGTHGTRHANFTVQNSDLILAIGTRLDTKATGSPPNTFAREAKKVVVDIDPSELGKFKKFGLKIDLTIDADAKEFLEVLNTSISHDDIQDISEWRNQINYWKKTYPVCLPKYYKEQEVNPYVFVKKLSEECREGNTIFIDTGCTVGWMMQAFDFKKNQRLYHDWNNTAMGWALPASIGASFALRKSPIICVTGDGSLQMNIQELATVIKHRLPIKIFLINNHGHSMIQQTQDQWLGSKYFASSISGGLAFPDFLEVAKAYGFKVVNITKNKELYAKIKDVLNSKGPIFCNVEIDPRHRISPQVKFGRPNEDSDPLLNRKEFFENMIIKPLKVSET</sequence>
<feature type="domain" description="Thiamine pyrophosphate enzyme central" evidence="4">
    <location>
        <begin position="199"/>
        <end position="338"/>
    </location>
</feature>